<proteinExistence type="predicted"/>
<dbReference type="Proteomes" id="UP000645390">
    <property type="component" value="Unassembled WGS sequence"/>
</dbReference>
<evidence type="ECO:0000313" key="2">
    <source>
        <dbReference type="Proteomes" id="UP000645390"/>
    </source>
</evidence>
<protein>
    <recommendedName>
        <fullName evidence="3">Glycoside hydrolase family 42 N-terminal domain-containing protein</fullName>
    </recommendedName>
</protein>
<keyword evidence="2" id="KW-1185">Reference proteome</keyword>
<sequence length="479" mass="53839">MNAFEWDFVEQNQSNVISGRKMAIINSFGGIRHYLDWDRMESEEGKYTFNPTHSGGSYYDLMYTSLKKDNIDVLACIKNVPSWFLKTYPKEQQGADNTPLPFGYDKSNPESYLAQAKMGFQFAARYGSNKNIEPALVTVNTAPRWMGDDLNSVKIGLNLIKYVECNNEPDKWWAGKKAQQTAEEYAANLSAFYDGHKGKLGKNVGVKAADPNMNVVMGGLGDAKPEFVEKMISWCKKNRGLKPDGTVNLCFDVINYHLYANDAFVNNGKATKGVAPELSEIGAMADKFIEMRNKNAKDIPVWVTETGYDVGKTPQSAIPILSKSSLITQADWNLRTSLLYARHGISRCMFYMLDDAGGINNPVQYSSSGFVNENGTKRPSADYMLQTKKILGDYFYFKTLSNEPLVDLYKLKKKEIYVLTVPDQKGRKVKYQLNLGSAKHAIIHTLQAGKENMLNKKVNIKNGKLQIEVTETPIFVEKI</sequence>
<name>A0ABQ2BDH9_9SPHI</name>
<evidence type="ECO:0008006" key="3">
    <source>
        <dbReference type="Google" id="ProtNLM"/>
    </source>
</evidence>
<gene>
    <name evidence="1" type="ORF">GCM10008119_07520</name>
</gene>
<reference evidence="2" key="1">
    <citation type="journal article" date="2019" name="Int. J. Syst. Evol. Microbiol.">
        <title>The Global Catalogue of Microorganisms (GCM) 10K type strain sequencing project: providing services to taxonomists for standard genome sequencing and annotation.</title>
        <authorList>
            <consortium name="The Broad Institute Genomics Platform"/>
            <consortium name="The Broad Institute Genome Sequencing Center for Infectious Disease"/>
            <person name="Wu L."/>
            <person name="Ma J."/>
        </authorList>
    </citation>
    <scope>NUCLEOTIDE SEQUENCE [LARGE SCALE GENOMIC DNA]</scope>
    <source>
        <strain evidence="2">CCM 8939</strain>
    </source>
</reference>
<dbReference type="InterPro" id="IPR017853">
    <property type="entry name" value="GH"/>
</dbReference>
<accession>A0ABQ2BDH9</accession>
<organism evidence="1 2">
    <name type="scientific">Pedobacter mendelii</name>
    <dbReference type="NCBI Taxonomy" id="1908240"/>
    <lineage>
        <taxon>Bacteria</taxon>
        <taxon>Pseudomonadati</taxon>
        <taxon>Bacteroidota</taxon>
        <taxon>Sphingobacteriia</taxon>
        <taxon>Sphingobacteriales</taxon>
        <taxon>Sphingobacteriaceae</taxon>
        <taxon>Pedobacter</taxon>
    </lineage>
</organism>
<comment type="caution">
    <text evidence="1">The sequence shown here is derived from an EMBL/GenBank/DDBJ whole genome shotgun (WGS) entry which is preliminary data.</text>
</comment>
<dbReference type="SUPFAM" id="SSF51445">
    <property type="entry name" value="(Trans)glycosidases"/>
    <property type="match status" value="1"/>
</dbReference>
<dbReference type="Gene3D" id="3.20.20.80">
    <property type="entry name" value="Glycosidases"/>
    <property type="match status" value="1"/>
</dbReference>
<evidence type="ECO:0000313" key="1">
    <source>
        <dbReference type="EMBL" id="GGI23413.1"/>
    </source>
</evidence>
<dbReference type="EMBL" id="BMDJ01000002">
    <property type="protein sequence ID" value="GGI23413.1"/>
    <property type="molecule type" value="Genomic_DNA"/>
</dbReference>